<dbReference type="EMBL" id="JH712290">
    <property type="protein sequence ID" value="EFO22030.1"/>
    <property type="molecule type" value="Genomic_DNA"/>
</dbReference>
<feature type="non-terminal residue" evidence="1">
    <location>
        <position position="1"/>
    </location>
</feature>
<dbReference type="AlphaFoldDB" id="A0A1S0TXN4"/>
<sequence length="107" mass="12060">VVRYASQGGYEMATPLCKQTLKGYALCDVENGMKTMDESDFSVSREITKCEKVEIIDCDIVVKWFCSVNTETITSSLECYNLFDIDIVLFQVCSKQTFSLAVITKTK</sequence>
<dbReference type="InParanoid" id="A0A1S0TXN4"/>
<protein>
    <submittedName>
        <fullName evidence="1">Uncharacterized protein</fullName>
    </submittedName>
</protein>
<gene>
    <name evidence="1" type="ORF">LOAG_06455</name>
</gene>
<proteinExistence type="predicted"/>
<reference evidence="1" key="1">
    <citation type="submission" date="2012-04" db="EMBL/GenBank/DDBJ databases">
        <title>The Genome Sequence of Loa loa.</title>
        <authorList>
            <consortium name="The Broad Institute Genome Sequencing Platform"/>
            <consortium name="Broad Institute Genome Sequencing Center for Infectious Disease"/>
            <person name="Nutman T.B."/>
            <person name="Fink D.L."/>
            <person name="Russ C."/>
            <person name="Young S."/>
            <person name="Zeng Q."/>
            <person name="Gargeya S."/>
            <person name="Alvarado L."/>
            <person name="Berlin A."/>
            <person name="Chapman S.B."/>
            <person name="Chen Z."/>
            <person name="Freedman E."/>
            <person name="Gellesch M."/>
            <person name="Goldberg J."/>
            <person name="Griggs A."/>
            <person name="Gujja S."/>
            <person name="Heilman E.R."/>
            <person name="Heiman D."/>
            <person name="Howarth C."/>
            <person name="Mehta T."/>
            <person name="Neiman D."/>
            <person name="Pearson M."/>
            <person name="Roberts A."/>
            <person name="Saif S."/>
            <person name="Shea T."/>
            <person name="Shenoy N."/>
            <person name="Sisk P."/>
            <person name="Stolte C."/>
            <person name="Sykes S."/>
            <person name="White J."/>
            <person name="Yandava C."/>
            <person name="Haas B."/>
            <person name="Henn M.R."/>
            <person name="Nusbaum C."/>
            <person name="Birren B."/>
        </authorList>
    </citation>
    <scope>NUCLEOTIDE SEQUENCE [LARGE SCALE GENOMIC DNA]</scope>
</reference>
<accession>A0A1S0TXN4</accession>
<dbReference type="RefSeq" id="XP_003142039.1">
    <property type="nucleotide sequence ID" value="XM_003141991.1"/>
</dbReference>
<name>A0A1S0TXN4_LOALO</name>
<dbReference type="CTD" id="9943870"/>
<organism evidence="1">
    <name type="scientific">Loa loa</name>
    <name type="common">Eye worm</name>
    <name type="synonym">Filaria loa</name>
    <dbReference type="NCBI Taxonomy" id="7209"/>
    <lineage>
        <taxon>Eukaryota</taxon>
        <taxon>Metazoa</taxon>
        <taxon>Ecdysozoa</taxon>
        <taxon>Nematoda</taxon>
        <taxon>Chromadorea</taxon>
        <taxon>Rhabditida</taxon>
        <taxon>Spirurina</taxon>
        <taxon>Spiruromorpha</taxon>
        <taxon>Filarioidea</taxon>
        <taxon>Onchocercidae</taxon>
        <taxon>Loa</taxon>
    </lineage>
</organism>
<evidence type="ECO:0000313" key="1">
    <source>
        <dbReference type="EMBL" id="EFO22030.1"/>
    </source>
</evidence>
<dbReference type="GeneID" id="9943870"/>
<dbReference type="KEGG" id="loa:LOAG_06455"/>